<dbReference type="Gene3D" id="1.10.472.10">
    <property type="entry name" value="Cyclin-like"/>
    <property type="match status" value="2"/>
</dbReference>
<feature type="region of interest" description="Disordered" evidence="4">
    <location>
        <begin position="1"/>
        <end position="76"/>
    </location>
</feature>
<dbReference type="FunFam" id="1.10.472.10:FF:000072">
    <property type="entry name" value="Cyclin Pch1"/>
    <property type="match status" value="1"/>
</dbReference>
<feature type="compositionally biased region" description="Basic and acidic residues" evidence="4">
    <location>
        <begin position="22"/>
        <end position="36"/>
    </location>
</feature>
<evidence type="ECO:0000256" key="1">
    <source>
        <dbReference type="ARBA" id="ARBA00008638"/>
    </source>
</evidence>
<evidence type="ECO:0000256" key="3">
    <source>
        <dbReference type="RuleBase" id="RU000383"/>
    </source>
</evidence>
<feature type="transmembrane region" description="Helical" evidence="5">
    <location>
        <begin position="113"/>
        <end position="135"/>
    </location>
</feature>
<evidence type="ECO:0000259" key="6">
    <source>
        <dbReference type="SMART" id="SM00385"/>
    </source>
</evidence>
<dbReference type="CDD" id="cd20546">
    <property type="entry name" value="CYCLIN_SpCG1C_ScCTK2-like_rpt2"/>
    <property type="match status" value="1"/>
</dbReference>
<dbReference type="EMBL" id="JANBVO010000001">
    <property type="protein sequence ID" value="KAJ9157435.1"/>
    <property type="molecule type" value="Genomic_DNA"/>
</dbReference>
<gene>
    <name evidence="7" type="ORF">NKR23_g46</name>
</gene>
<dbReference type="AlphaFoldDB" id="A0AA38W0N0"/>
<organism evidence="7 8">
    <name type="scientific">Pleurostoma richardsiae</name>
    <dbReference type="NCBI Taxonomy" id="41990"/>
    <lineage>
        <taxon>Eukaryota</taxon>
        <taxon>Fungi</taxon>
        <taxon>Dikarya</taxon>
        <taxon>Ascomycota</taxon>
        <taxon>Pezizomycotina</taxon>
        <taxon>Sordariomycetes</taxon>
        <taxon>Sordariomycetidae</taxon>
        <taxon>Calosphaeriales</taxon>
        <taxon>Pleurostomataceae</taxon>
        <taxon>Pleurostoma</taxon>
    </lineage>
</organism>
<feature type="compositionally biased region" description="Low complexity" evidence="4">
    <location>
        <begin position="45"/>
        <end position="76"/>
    </location>
</feature>
<dbReference type="SMART" id="SM00385">
    <property type="entry name" value="CYCLIN"/>
    <property type="match status" value="1"/>
</dbReference>
<feature type="compositionally biased region" description="Basic and acidic residues" evidence="4">
    <location>
        <begin position="1"/>
        <end position="11"/>
    </location>
</feature>
<keyword evidence="5" id="KW-1133">Transmembrane helix</keyword>
<keyword evidence="5" id="KW-0812">Transmembrane</keyword>
<name>A0AA38W0N0_9PEZI</name>
<evidence type="ECO:0000256" key="5">
    <source>
        <dbReference type="SAM" id="Phobius"/>
    </source>
</evidence>
<dbReference type="Pfam" id="PF00134">
    <property type="entry name" value="Cyclin_N"/>
    <property type="match status" value="1"/>
</dbReference>
<keyword evidence="3" id="KW-0195">Cyclin</keyword>
<feature type="region of interest" description="Disordered" evidence="4">
    <location>
        <begin position="324"/>
        <end position="469"/>
    </location>
</feature>
<dbReference type="PANTHER" id="PTHR10026">
    <property type="entry name" value="CYCLIN"/>
    <property type="match status" value="1"/>
</dbReference>
<dbReference type="SUPFAM" id="SSF47954">
    <property type="entry name" value="Cyclin-like"/>
    <property type="match status" value="2"/>
</dbReference>
<accession>A0AA38W0N0</accession>
<dbReference type="InterPro" id="IPR043198">
    <property type="entry name" value="Cyclin/Ssn8"/>
</dbReference>
<evidence type="ECO:0000313" key="8">
    <source>
        <dbReference type="Proteomes" id="UP001174694"/>
    </source>
</evidence>
<keyword evidence="5" id="KW-0472">Membrane</keyword>
<evidence type="ECO:0000256" key="4">
    <source>
        <dbReference type="SAM" id="MobiDB-lite"/>
    </source>
</evidence>
<feature type="compositionally biased region" description="Basic and acidic residues" evidence="4">
    <location>
        <begin position="449"/>
        <end position="461"/>
    </location>
</feature>
<feature type="compositionally biased region" description="Polar residues" evidence="4">
    <location>
        <begin position="347"/>
        <end position="360"/>
    </location>
</feature>
<reference evidence="7" key="1">
    <citation type="submission" date="2022-07" db="EMBL/GenBank/DDBJ databases">
        <title>Fungi with potential for degradation of polypropylene.</title>
        <authorList>
            <person name="Gostincar C."/>
        </authorList>
    </citation>
    <scope>NUCLEOTIDE SEQUENCE</scope>
    <source>
        <strain evidence="7">EXF-13308</strain>
    </source>
</reference>
<feature type="domain" description="Cyclin-like" evidence="6">
    <location>
        <begin position="112"/>
        <end position="216"/>
    </location>
</feature>
<dbReference type="InterPro" id="IPR006671">
    <property type="entry name" value="Cyclin_N"/>
</dbReference>
<dbReference type="GO" id="GO:0016538">
    <property type="term" value="F:cyclin-dependent protein serine/threonine kinase regulator activity"/>
    <property type="evidence" value="ECO:0007669"/>
    <property type="project" value="InterPro"/>
</dbReference>
<dbReference type="GO" id="GO:0006357">
    <property type="term" value="P:regulation of transcription by RNA polymerase II"/>
    <property type="evidence" value="ECO:0007669"/>
    <property type="project" value="InterPro"/>
</dbReference>
<protein>
    <recommendedName>
        <fullName evidence="2">RNA polymerase II holoenzyme cyclin-like subunit</fullName>
    </recommendedName>
</protein>
<feature type="compositionally biased region" description="Polar residues" evidence="4">
    <location>
        <begin position="367"/>
        <end position="382"/>
    </location>
</feature>
<proteinExistence type="inferred from homology"/>
<keyword evidence="8" id="KW-1185">Reference proteome</keyword>
<dbReference type="InterPro" id="IPR013763">
    <property type="entry name" value="Cyclin-like_dom"/>
</dbReference>
<sequence>MASIDRYRPPREGYQPPSLPPKPERPSRSPSKRRDVPPSVPSPPTLSSRTSPPRPTSARKSAPSPIQRSPAAAPRPRANQWFFTSDEVASTPSIAEGLPPAEERLRRAKGVNFIYQAGVLLDLPQITLWVAGVFFHRFYMRRSMIEEKGGIHHYNIAATALFLANKTEENCRKTKEVIINVAKVAQKNAKLIIDEQSKEYWRWRDSILMYEELMLEILTFDLMVDNPYQRLYEHLGLLDIVHNKRLREAAWAFCNDACLTVLPLMMEARDVSIAAIFFATSSTQEKIDDVNGEPWWKVLRGDEGRVIKAINVMTEFYSENPLRKQDSRYQGSPEFNLESTRRRGETILSQTEVGSSQNGTPMDIDRGTQSPRARINGNSQDKAQPAKEGEDSSQDVTSASETQRARGDSDVNSKTAANDIDDRGPKPNGNGVRSPGSKRKAPELNSELESERQEKRARLSPEDEGEVLE</sequence>
<dbReference type="InterPro" id="IPR036915">
    <property type="entry name" value="Cyclin-like_sf"/>
</dbReference>
<comment type="similarity">
    <text evidence="1">Belongs to the cyclin family. Cyclin C subfamily.</text>
</comment>
<evidence type="ECO:0000256" key="2">
    <source>
        <dbReference type="ARBA" id="ARBA00014912"/>
    </source>
</evidence>
<dbReference type="Proteomes" id="UP001174694">
    <property type="component" value="Unassembled WGS sequence"/>
</dbReference>
<evidence type="ECO:0000313" key="7">
    <source>
        <dbReference type="EMBL" id="KAJ9157435.1"/>
    </source>
</evidence>
<comment type="caution">
    <text evidence="7">The sequence shown here is derived from an EMBL/GenBank/DDBJ whole genome shotgun (WGS) entry which is preliminary data.</text>
</comment>